<dbReference type="GO" id="GO:0009626">
    <property type="term" value="P:plant-type hypersensitive response"/>
    <property type="evidence" value="ECO:0007669"/>
    <property type="project" value="UniProtKB-KW"/>
</dbReference>
<evidence type="ECO:0000313" key="8">
    <source>
        <dbReference type="Proteomes" id="UP000235145"/>
    </source>
</evidence>
<dbReference type="SUPFAM" id="SSF55008">
    <property type="entry name" value="HMA, heavy metal-associated domain"/>
    <property type="match status" value="1"/>
</dbReference>
<protein>
    <recommendedName>
        <fullName evidence="6">HMA domain-containing protein</fullName>
    </recommendedName>
</protein>
<accession>A0A9R1WD38</accession>
<dbReference type="Gene3D" id="3.30.70.100">
    <property type="match status" value="1"/>
</dbReference>
<evidence type="ECO:0000259" key="6">
    <source>
        <dbReference type="PROSITE" id="PS50846"/>
    </source>
</evidence>
<dbReference type="InterPro" id="IPR006121">
    <property type="entry name" value="HMA_dom"/>
</dbReference>
<dbReference type="FunFam" id="3.30.70.100:FF:000008">
    <property type="entry name" value="Copper transport protein ATOX1"/>
    <property type="match status" value="1"/>
</dbReference>
<feature type="coiled-coil region" evidence="5">
    <location>
        <begin position="242"/>
        <end position="269"/>
    </location>
</feature>
<name>A0A9R1WD38_LACSA</name>
<keyword evidence="4" id="KW-0862">Zinc</keyword>
<keyword evidence="2" id="KW-0479">Metal-binding</keyword>
<feature type="domain" description="HMA" evidence="6">
    <location>
        <begin position="2"/>
        <end position="65"/>
    </location>
</feature>
<dbReference type="EMBL" id="NBSK02000002">
    <property type="protein sequence ID" value="KAJ0221534.1"/>
    <property type="molecule type" value="Genomic_DNA"/>
</dbReference>
<gene>
    <name evidence="7" type="ORF">LSAT_V11C200088610</name>
</gene>
<dbReference type="Pfam" id="PF00403">
    <property type="entry name" value="HMA"/>
    <property type="match status" value="1"/>
</dbReference>
<dbReference type="Proteomes" id="UP000235145">
    <property type="component" value="Unassembled WGS sequence"/>
</dbReference>
<evidence type="ECO:0000256" key="5">
    <source>
        <dbReference type="SAM" id="Coils"/>
    </source>
</evidence>
<dbReference type="PANTHER" id="PTHR22814">
    <property type="entry name" value="COPPER TRANSPORT PROTEIN ATOX1-RELATED"/>
    <property type="match status" value="1"/>
</dbReference>
<dbReference type="PROSITE" id="PS50846">
    <property type="entry name" value="HMA_2"/>
    <property type="match status" value="1"/>
</dbReference>
<comment type="caution">
    <text evidence="7">The sequence shown here is derived from an EMBL/GenBank/DDBJ whole genome shotgun (WGS) entry which is preliminary data.</text>
</comment>
<dbReference type="InterPro" id="IPR010666">
    <property type="entry name" value="Znf_GRF"/>
</dbReference>
<evidence type="ECO:0000256" key="4">
    <source>
        <dbReference type="ARBA" id="ARBA00022833"/>
    </source>
</evidence>
<dbReference type="CDD" id="cd00371">
    <property type="entry name" value="HMA"/>
    <property type="match status" value="1"/>
</dbReference>
<keyword evidence="3" id="KW-0863">Zinc-finger</keyword>
<sequence>MSQTVVLKVAMSCGGCAGAVKRVLTNMEGVETFDIDLEHKKVTVKGNVEPDLVFQTVSKTGKKTEFWPTEEASSCCGGKKSEEAVVAAPSSEAGETVDPVPVAATPSCVAGKPVSEAAKPVEPVIAPSAEVEKPVEPVEKPYDPTWHVGLMLLKERCMRFLDCALIPPMAFSCSFSSSLNRSSKKSTAHDTKTYDCGFPTRILTSKTPKNPGRHFMVCNEGKCKYWKWLDVEPVEMPLMEVVEGKKVELVALKTEVEKVKEDMEQMKKEKYSDAIAMKEKIYKFTIGFLFLIIVYMMKSCIERCCLNGMNVLS</sequence>
<evidence type="ECO:0000256" key="2">
    <source>
        <dbReference type="ARBA" id="ARBA00022723"/>
    </source>
</evidence>
<reference evidence="7 8" key="1">
    <citation type="journal article" date="2017" name="Nat. Commun.">
        <title>Genome assembly with in vitro proximity ligation data and whole-genome triplication in lettuce.</title>
        <authorList>
            <person name="Reyes-Chin-Wo S."/>
            <person name="Wang Z."/>
            <person name="Yang X."/>
            <person name="Kozik A."/>
            <person name="Arikit S."/>
            <person name="Song C."/>
            <person name="Xia L."/>
            <person name="Froenicke L."/>
            <person name="Lavelle D.O."/>
            <person name="Truco M.J."/>
            <person name="Xia R."/>
            <person name="Zhu S."/>
            <person name="Xu C."/>
            <person name="Xu H."/>
            <person name="Xu X."/>
            <person name="Cox K."/>
            <person name="Korf I."/>
            <person name="Meyers B.C."/>
            <person name="Michelmore R.W."/>
        </authorList>
    </citation>
    <scope>NUCLEOTIDE SEQUENCE [LARGE SCALE GENOMIC DNA]</scope>
    <source>
        <strain evidence="8">cv. Salinas</strain>
        <tissue evidence="7">Seedlings</tissue>
    </source>
</reference>
<dbReference type="GO" id="GO:0008270">
    <property type="term" value="F:zinc ion binding"/>
    <property type="evidence" value="ECO:0007669"/>
    <property type="project" value="UniProtKB-KW"/>
</dbReference>
<dbReference type="GO" id="GO:0016020">
    <property type="term" value="C:membrane"/>
    <property type="evidence" value="ECO:0007669"/>
    <property type="project" value="UniProtKB-SubCell"/>
</dbReference>
<comment type="subcellular location">
    <subcellularLocation>
        <location evidence="1">Membrane</location>
        <topology evidence="1">Peripheral membrane protein</topology>
    </subcellularLocation>
</comment>
<dbReference type="InterPro" id="IPR036163">
    <property type="entry name" value="HMA_dom_sf"/>
</dbReference>
<organism evidence="7 8">
    <name type="scientific">Lactuca sativa</name>
    <name type="common">Garden lettuce</name>
    <dbReference type="NCBI Taxonomy" id="4236"/>
    <lineage>
        <taxon>Eukaryota</taxon>
        <taxon>Viridiplantae</taxon>
        <taxon>Streptophyta</taxon>
        <taxon>Embryophyta</taxon>
        <taxon>Tracheophyta</taxon>
        <taxon>Spermatophyta</taxon>
        <taxon>Magnoliopsida</taxon>
        <taxon>eudicotyledons</taxon>
        <taxon>Gunneridae</taxon>
        <taxon>Pentapetalae</taxon>
        <taxon>asterids</taxon>
        <taxon>campanulids</taxon>
        <taxon>Asterales</taxon>
        <taxon>Asteraceae</taxon>
        <taxon>Cichorioideae</taxon>
        <taxon>Cichorieae</taxon>
        <taxon>Lactucinae</taxon>
        <taxon>Lactuca</taxon>
    </lineage>
</organism>
<evidence type="ECO:0000256" key="3">
    <source>
        <dbReference type="ARBA" id="ARBA00022771"/>
    </source>
</evidence>
<evidence type="ECO:0000256" key="1">
    <source>
        <dbReference type="ARBA" id="ARBA00004170"/>
    </source>
</evidence>
<evidence type="ECO:0000313" key="7">
    <source>
        <dbReference type="EMBL" id="KAJ0221534.1"/>
    </source>
</evidence>
<dbReference type="PANTHER" id="PTHR22814:SF287">
    <property type="entry name" value="COPPER TRANSPORT PROTEIN ATX1"/>
    <property type="match status" value="1"/>
</dbReference>
<dbReference type="AlphaFoldDB" id="A0A9R1WD38"/>
<proteinExistence type="predicted"/>
<keyword evidence="5" id="KW-0175">Coiled coil</keyword>
<keyword evidence="8" id="KW-1185">Reference proteome</keyword>
<dbReference type="Pfam" id="PF06839">
    <property type="entry name" value="Zn_ribbon_GRF"/>
    <property type="match status" value="1"/>
</dbReference>